<organism evidence="1 2">
    <name type="scientific">Candidatus Xenolissoclinum pacificiensis L6</name>
    <dbReference type="NCBI Taxonomy" id="1401685"/>
    <lineage>
        <taxon>Bacteria</taxon>
        <taxon>Pseudomonadati</taxon>
        <taxon>Pseudomonadota</taxon>
        <taxon>Alphaproteobacteria</taxon>
        <taxon>Rickettsiales</taxon>
        <taxon>Anaplasmataceae</taxon>
        <taxon>Candidatus Xenolissoclinum</taxon>
    </lineage>
</organism>
<dbReference type="Proteomes" id="UP000018951">
    <property type="component" value="Unassembled WGS sequence"/>
</dbReference>
<name>W2UZN5_9RICK</name>
<protein>
    <recommendedName>
        <fullName evidence="3">Transposase</fullName>
    </recommendedName>
</protein>
<reference evidence="1 2" key="1">
    <citation type="journal article" date="2013" name="PLoS ONE">
        <title>Bacterial endosymbiosis in a chordate host: long-term co-evolution and conservation of secondary metabolism.</title>
        <authorList>
            <person name="Kwan J.C."/>
            <person name="Schmidt E.W."/>
        </authorList>
    </citation>
    <scope>NUCLEOTIDE SEQUENCE [LARGE SCALE GENOMIC DNA]</scope>
    <source>
        <strain evidence="2">L6</strain>
    </source>
</reference>
<dbReference type="AlphaFoldDB" id="W2UZN5"/>
<evidence type="ECO:0000313" key="2">
    <source>
        <dbReference type="Proteomes" id="UP000018951"/>
    </source>
</evidence>
<evidence type="ECO:0008006" key="3">
    <source>
        <dbReference type="Google" id="ProtNLM"/>
    </source>
</evidence>
<dbReference type="EMBL" id="AXCJ01000001">
    <property type="protein sequence ID" value="ETO91626.1"/>
    <property type="molecule type" value="Genomic_DNA"/>
</dbReference>
<accession>W2UZN5</accession>
<evidence type="ECO:0000313" key="1">
    <source>
        <dbReference type="EMBL" id="ETO91626.1"/>
    </source>
</evidence>
<sequence length="48" mass="5580">MVIDDNCWNKLKALISAGRRENNVFLEGVCYILRAPWRNLPKQYGEAI</sequence>
<proteinExistence type="predicted"/>
<keyword evidence="2" id="KW-1185">Reference proteome</keyword>
<gene>
    <name evidence="1" type="ORF">P857_796</name>
</gene>
<comment type="caution">
    <text evidence="1">The sequence shown here is derived from an EMBL/GenBank/DDBJ whole genome shotgun (WGS) entry which is preliminary data.</text>
</comment>